<dbReference type="EMBL" id="JAKMXF010000210">
    <property type="protein sequence ID" value="KAI6655125.1"/>
    <property type="molecule type" value="Genomic_DNA"/>
</dbReference>
<dbReference type="Proteomes" id="UP001165289">
    <property type="component" value="Unassembled WGS sequence"/>
</dbReference>
<dbReference type="InterPro" id="IPR000219">
    <property type="entry name" value="DH_dom"/>
</dbReference>
<proteinExistence type="predicted"/>
<dbReference type="Pfam" id="PF00621">
    <property type="entry name" value="RhoGEF"/>
    <property type="match status" value="1"/>
</dbReference>
<dbReference type="InterPro" id="IPR052805">
    <property type="entry name" value="GEF_Ubiquitin-Prot_Reg"/>
</dbReference>
<keyword evidence="4" id="KW-1185">Reference proteome</keyword>
<sequence length="1000" mass="112499">MSNSVSWHWLWLSEQDSIWQPKCVERGWFLHYSPLPKQYGAWKQHYVACLTAPPSGVHLPITSQHIRHTPSTSYLNQSVPIIQQDDWDNTNRQVVSESAGAHQHNTTNQDTFPFYLSSQKQDITLKDNSNINKPWLDPDPHPQDLEKGWNALCDGTLAMHRSIDTQKHGSLHPSTYSSVSRAYSKASAYQSTSMTSWRPQSKQKRVQKLSDTLREHQDTNTDQLRPKTAPASTAQLDRNATYKPVAVSELSVTDTPWYKAASLPIREGEPLFYSHPSLYYNSKALVPATRDLHYYVYPHTDYCSLARGLPTLYHPRLLLLPSTLLSWQLLAAATQPDTLCLVFNPRDITLPSLTRKLDSLLAGRIARSIAVFSPLASNCMPLHSILAFGPKANLVDPNSYVPSWEGDTSAVESSDFLSFIRGCILPPALGSRIDIFSPSLPADKSQPRLHSMSSLSKLVQLPVSSPSSVTALYSLRNEEWIWVTPTQSPEDVTISSVPSHTPPSLYFVVTDFLSWCHLAESATNSLRKVEKHLSMYLRETRSDIMGTITGRIVHHALALGSSSDMIMMTDTLRPILLKYTNDVMNEQLDTDAFSDDIIGLLRHGEDLEEPHPILAPEVWPAHLLGPNAGSWHWFEGTGLSQRICYPMLWGHNLTEWGMYTPPKDRRGRVLWEWFHTELTYNHMLHLTLHEYQKPLKEAVENSPSQSIGLTSHELDIIFSDIQLLSNLSTQQLAHLEALLTHWDTSSPPVAAPLLLSLLSSLTIYKNYIFNYPALTHTLNQGIYSSGRLRVFLRRRGIQPYTNNCSLPILLLAPLQRIRSIYQLLSSLISITPDTHPDVKEGGITLARLTSLLTDADSLELRASSERELVSLSNSITGCPVLFETGRQLYGSWRADLMVGTRQNGDKKIESIDSLKIYLFTDALLISRVKLSNPGFSTQICEDEEFVDSIGLNRVRVCEANSEDLSAFGCEIKGTKKVWKVAFLSQEDRVTFFECFASLTS</sequence>
<evidence type="ECO:0000259" key="2">
    <source>
        <dbReference type="PROSITE" id="PS50010"/>
    </source>
</evidence>
<dbReference type="SUPFAM" id="SSF48065">
    <property type="entry name" value="DBL homology domain (DH-domain)"/>
    <property type="match status" value="1"/>
</dbReference>
<name>A0AAV7K232_9METZ</name>
<dbReference type="PANTHER" id="PTHR46857:SF2">
    <property type="entry name" value="F-BOX ONLY PROTEIN 16"/>
    <property type="match status" value="1"/>
</dbReference>
<protein>
    <recommendedName>
        <fullName evidence="2">DH domain-containing protein</fullName>
    </recommendedName>
</protein>
<feature type="region of interest" description="Disordered" evidence="1">
    <location>
        <begin position="191"/>
        <end position="237"/>
    </location>
</feature>
<evidence type="ECO:0000256" key="1">
    <source>
        <dbReference type="SAM" id="MobiDB-lite"/>
    </source>
</evidence>
<dbReference type="PROSITE" id="PS50010">
    <property type="entry name" value="DH_2"/>
    <property type="match status" value="1"/>
</dbReference>
<dbReference type="GO" id="GO:0005085">
    <property type="term" value="F:guanyl-nucleotide exchange factor activity"/>
    <property type="evidence" value="ECO:0007669"/>
    <property type="project" value="InterPro"/>
</dbReference>
<feature type="compositionally biased region" description="Polar residues" evidence="1">
    <location>
        <begin position="191"/>
        <end position="200"/>
    </location>
</feature>
<feature type="domain" description="DH" evidence="2">
    <location>
        <begin position="665"/>
        <end position="858"/>
    </location>
</feature>
<evidence type="ECO:0000313" key="3">
    <source>
        <dbReference type="EMBL" id="KAI6655125.1"/>
    </source>
</evidence>
<comment type="caution">
    <text evidence="3">The sequence shown here is derived from an EMBL/GenBank/DDBJ whole genome shotgun (WGS) entry which is preliminary data.</text>
</comment>
<dbReference type="SMART" id="SM00325">
    <property type="entry name" value="RhoGEF"/>
    <property type="match status" value="1"/>
</dbReference>
<organism evidence="3 4">
    <name type="scientific">Oopsacas minuta</name>
    <dbReference type="NCBI Taxonomy" id="111878"/>
    <lineage>
        <taxon>Eukaryota</taxon>
        <taxon>Metazoa</taxon>
        <taxon>Porifera</taxon>
        <taxon>Hexactinellida</taxon>
        <taxon>Hexasterophora</taxon>
        <taxon>Lyssacinosida</taxon>
        <taxon>Leucopsacidae</taxon>
        <taxon>Oopsacas</taxon>
    </lineage>
</organism>
<dbReference type="AlphaFoldDB" id="A0AAV7K232"/>
<evidence type="ECO:0000313" key="4">
    <source>
        <dbReference type="Proteomes" id="UP001165289"/>
    </source>
</evidence>
<dbReference type="InterPro" id="IPR035899">
    <property type="entry name" value="DBL_dom_sf"/>
</dbReference>
<dbReference type="Gene3D" id="1.20.900.10">
    <property type="entry name" value="Dbl homology (DH) domain"/>
    <property type="match status" value="1"/>
</dbReference>
<reference evidence="3 4" key="1">
    <citation type="journal article" date="2023" name="BMC Biol.">
        <title>The compact genome of the sponge Oopsacas minuta (Hexactinellida) is lacking key metazoan core genes.</title>
        <authorList>
            <person name="Santini S."/>
            <person name="Schenkelaars Q."/>
            <person name="Jourda C."/>
            <person name="Duchesne M."/>
            <person name="Belahbib H."/>
            <person name="Rocher C."/>
            <person name="Selva M."/>
            <person name="Riesgo A."/>
            <person name="Vervoort M."/>
            <person name="Leys S.P."/>
            <person name="Kodjabachian L."/>
            <person name="Le Bivic A."/>
            <person name="Borchiellini C."/>
            <person name="Claverie J.M."/>
            <person name="Renard E."/>
        </authorList>
    </citation>
    <scope>NUCLEOTIDE SEQUENCE [LARGE SCALE GENOMIC DNA]</scope>
    <source>
        <strain evidence="3">SPO-2</strain>
    </source>
</reference>
<dbReference type="PANTHER" id="PTHR46857">
    <property type="entry name" value="EPITHELIAL CELL-TRANSFORMING SEQUENCE 2 ONCOGENE-LIKE"/>
    <property type="match status" value="1"/>
</dbReference>
<accession>A0AAV7K232</accession>
<gene>
    <name evidence="3" type="ORF">LOD99_2414</name>
</gene>